<sequence>MRLVQITDAHLYADKQARSRAGVPWQHLERVLEAVIAERPDFVVLTGDVSQDETAASYALAMEAMSPLTCPWTWLAGNHDQPSLMQAEHPLVDEVDLSAWRLLLLHTPVAGEPYGRLGPEALAALSTTLATDERPTLIAMHHPPVDVGAAWMDAIGLQDREAFWQVVGACPQVKVIVFGHVHQAYAERHLAGEHEVAVYGCPAISDQFMPGAEQFMIDEASRPGYRVLDLKGGQWETWLERVSV</sequence>
<dbReference type="Gene3D" id="3.60.21.10">
    <property type="match status" value="1"/>
</dbReference>
<dbReference type="SUPFAM" id="SSF56300">
    <property type="entry name" value="Metallo-dependent phosphatases"/>
    <property type="match status" value="1"/>
</dbReference>
<dbReference type="PANTHER" id="PTHR42988">
    <property type="entry name" value="PHOSPHOHYDROLASE"/>
    <property type="match status" value="1"/>
</dbReference>
<dbReference type="Proteomes" id="UP001269267">
    <property type="component" value="Unassembled WGS sequence"/>
</dbReference>
<evidence type="ECO:0000259" key="5">
    <source>
        <dbReference type="Pfam" id="PF00149"/>
    </source>
</evidence>
<reference evidence="6 7" key="1">
    <citation type="submission" date="2023-04" db="EMBL/GenBank/DDBJ databases">
        <title>A long-awaited taxogenomic arrangement of the family Halomonadaceae.</title>
        <authorList>
            <person name="De La Haba R."/>
            <person name="Chuvochina M."/>
            <person name="Wittouck S."/>
            <person name="Arahal D.R."/>
            <person name="Sanchez-Porro C."/>
            <person name="Hugenholtz P."/>
            <person name="Ventosa A."/>
        </authorList>
    </citation>
    <scope>NUCLEOTIDE SEQUENCE [LARGE SCALE GENOMIC DNA]</scope>
    <source>
        <strain evidence="6 7">DSM 18042</strain>
    </source>
</reference>
<gene>
    <name evidence="6" type="ORF">QC815_02770</name>
</gene>
<dbReference type="Pfam" id="PF00149">
    <property type="entry name" value="Metallophos"/>
    <property type="match status" value="1"/>
</dbReference>
<dbReference type="InterPro" id="IPR050884">
    <property type="entry name" value="CNP_phosphodiesterase-III"/>
</dbReference>
<protein>
    <submittedName>
        <fullName evidence="6">Metallophosphoesterase</fullName>
    </submittedName>
</protein>
<proteinExistence type="inferred from homology"/>
<keyword evidence="2" id="KW-0378">Hydrolase</keyword>
<organism evidence="6 7">
    <name type="scientific">Vreelandella gomseomensis</name>
    <dbReference type="NCBI Taxonomy" id="370766"/>
    <lineage>
        <taxon>Bacteria</taxon>
        <taxon>Pseudomonadati</taxon>
        <taxon>Pseudomonadota</taxon>
        <taxon>Gammaproteobacteria</taxon>
        <taxon>Oceanospirillales</taxon>
        <taxon>Halomonadaceae</taxon>
        <taxon>Vreelandella</taxon>
    </lineage>
</organism>
<dbReference type="PANTHER" id="PTHR42988:SF2">
    <property type="entry name" value="CYCLIC NUCLEOTIDE PHOSPHODIESTERASE CBUA0032-RELATED"/>
    <property type="match status" value="1"/>
</dbReference>
<keyword evidence="3" id="KW-0408">Iron</keyword>
<accession>A0ABU1G8L1</accession>
<feature type="domain" description="Calcineurin-like phosphoesterase" evidence="5">
    <location>
        <begin position="1"/>
        <end position="183"/>
    </location>
</feature>
<keyword evidence="1" id="KW-0479">Metal-binding</keyword>
<evidence type="ECO:0000256" key="1">
    <source>
        <dbReference type="ARBA" id="ARBA00022723"/>
    </source>
</evidence>
<dbReference type="RefSeq" id="WP_309766850.1">
    <property type="nucleotide sequence ID" value="NZ_JARWAI010000002.1"/>
</dbReference>
<evidence type="ECO:0000256" key="3">
    <source>
        <dbReference type="ARBA" id="ARBA00023004"/>
    </source>
</evidence>
<name>A0ABU1G8L1_9GAMM</name>
<keyword evidence="7" id="KW-1185">Reference proteome</keyword>
<dbReference type="InterPro" id="IPR029052">
    <property type="entry name" value="Metallo-depent_PP-like"/>
</dbReference>
<evidence type="ECO:0000313" key="6">
    <source>
        <dbReference type="EMBL" id="MDR5873834.1"/>
    </source>
</evidence>
<evidence type="ECO:0000256" key="4">
    <source>
        <dbReference type="ARBA" id="ARBA00025742"/>
    </source>
</evidence>
<evidence type="ECO:0000313" key="7">
    <source>
        <dbReference type="Proteomes" id="UP001269267"/>
    </source>
</evidence>
<comment type="caution">
    <text evidence="6">The sequence shown here is derived from an EMBL/GenBank/DDBJ whole genome shotgun (WGS) entry which is preliminary data.</text>
</comment>
<evidence type="ECO:0000256" key="2">
    <source>
        <dbReference type="ARBA" id="ARBA00022801"/>
    </source>
</evidence>
<dbReference type="EMBL" id="JARWAI010000002">
    <property type="protein sequence ID" value="MDR5873834.1"/>
    <property type="molecule type" value="Genomic_DNA"/>
</dbReference>
<dbReference type="InterPro" id="IPR004843">
    <property type="entry name" value="Calcineurin-like_PHP"/>
</dbReference>
<comment type="similarity">
    <text evidence="4">Belongs to the cyclic nucleotide phosphodiesterase class-III family.</text>
</comment>